<dbReference type="InterPro" id="IPR006750">
    <property type="entry name" value="YdcZ"/>
</dbReference>
<dbReference type="OrthoDB" id="4244824at2"/>
<dbReference type="Pfam" id="PF04657">
    <property type="entry name" value="DMT_YdcZ"/>
    <property type="match status" value="1"/>
</dbReference>
<name>A0A1X3RT23_9GAMM</name>
<sequence>MRTTGGILSLAIGAGVLLTVMITTNSYLATWNSPLIASWFAHGTGAIVAWLLLLGLSRRKSVFAHPGQGKAPTWSYLGGIPGAFTVLLAAIAVNSPLELAGTLGLMLTGQIIFGLLSDLRGWFGVIKCRFSMLDVLSLALILSGSALLIIYR</sequence>
<keyword evidence="1" id="KW-0472">Membrane</keyword>
<organism evidence="2 3">
    <name type="scientific">Lonsdalea iberica</name>
    <dbReference type="NCBI Taxonomy" id="1082703"/>
    <lineage>
        <taxon>Bacteria</taxon>
        <taxon>Pseudomonadati</taxon>
        <taxon>Pseudomonadota</taxon>
        <taxon>Gammaproteobacteria</taxon>
        <taxon>Enterobacterales</taxon>
        <taxon>Pectobacteriaceae</taxon>
        <taxon>Lonsdalea</taxon>
    </lineage>
</organism>
<accession>A0A1X3RT23</accession>
<gene>
    <name evidence="2" type="ORF">AU511_11155</name>
</gene>
<dbReference type="Proteomes" id="UP000194020">
    <property type="component" value="Unassembled WGS sequence"/>
</dbReference>
<evidence type="ECO:0000313" key="2">
    <source>
        <dbReference type="EMBL" id="OSN05045.1"/>
    </source>
</evidence>
<dbReference type="RefSeq" id="WP_094109729.1">
    <property type="nucleotide sequence ID" value="NZ_LUTP01000026.1"/>
</dbReference>
<feature type="transmembrane region" description="Helical" evidence="1">
    <location>
        <begin position="35"/>
        <end position="54"/>
    </location>
</feature>
<feature type="transmembrane region" description="Helical" evidence="1">
    <location>
        <begin position="131"/>
        <end position="151"/>
    </location>
</feature>
<dbReference type="AlphaFoldDB" id="A0A1X3RT23"/>
<proteinExistence type="predicted"/>
<dbReference type="PANTHER" id="PTHR34821:SF2">
    <property type="entry name" value="INNER MEMBRANE PROTEIN YDCZ"/>
    <property type="match status" value="1"/>
</dbReference>
<feature type="transmembrane region" description="Helical" evidence="1">
    <location>
        <begin position="7"/>
        <end position="29"/>
    </location>
</feature>
<dbReference type="GO" id="GO:0005886">
    <property type="term" value="C:plasma membrane"/>
    <property type="evidence" value="ECO:0007669"/>
    <property type="project" value="TreeGrafter"/>
</dbReference>
<keyword evidence="1" id="KW-0812">Transmembrane</keyword>
<comment type="caution">
    <text evidence="2">The sequence shown here is derived from an EMBL/GenBank/DDBJ whole genome shotgun (WGS) entry which is preliminary data.</text>
</comment>
<dbReference type="EMBL" id="LUTP01000026">
    <property type="protein sequence ID" value="OSN05045.1"/>
    <property type="molecule type" value="Genomic_DNA"/>
</dbReference>
<protein>
    <recommendedName>
        <fullName evidence="4">EamA-like transporter family protein</fullName>
    </recommendedName>
</protein>
<dbReference type="PANTHER" id="PTHR34821">
    <property type="entry name" value="INNER MEMBRANE PROTEIN YDCZ"/>
    <property type="match status" value="1"/>
</dbReference>
<reference evidence="2 3" key="1">
    <citation type="submission" date="2016-02" db="EMBL/GenBank/DDBJ databases">
        <title>Species-wide whole genome sequencing reveals diversity, host range in Lonsdalea quercina.</title>
        <authorList>
            <person name="Li Y."/>
        </authorList>
    </citation>
    <scope>NUCLEOTIDE SEQUENCE [LARGE SCALE GENOMIC DNA]</scope>
    <source>
        <strain evidence="2 3">LMG 26264</strain>
    </source>
</reference>
<evidence type="ECO:0000256" key="1">
    <source>
        <dbReference type="SAM" id="Phobius"/>
    </source>
</evidence>
<evidence type="ECO:0008006" key="4">
    <source>
        <dbReference type="Google" id="ProtNLM"/>
    </source>
</evidence>
<evidence type="ECO:0000313" key="3">
    <source>
        <dbReference type="Proteomes" id="UP000194020"/>
    </source>
</evidence>
<keyword evidence="1" id="KW-1133">Transmembrane helix</keyword>
<feature type="transmembrane region" description="Helical" evidence="1">
    <location>
        <begin position="74"/>
        <end position="93"/>
    </location>
</feature>
<feature type="transmembrane region" description="Helical" evidence="1">
    <location>
        <begin position="99"/>
        <end position="119"/>
    </location>
</feature>